<dbReference type="InterPro" id="IPR050916">
    <property type="entry name" value="SCAN-C2H2_zinc_finger"/>
</dbReference>
<evidence type="ECO:0000313" key="5">
    <source>
        <dbReference type="Proteomes" id="UP000295264"/>
    </source>
</evidence>
<dbReference type="Pfam" id="PF02023">
    <property type="entry name" value="SCAN"/>
    <property type="match status" value="1"/>
</dbReference>
<dbReference type="InterPro" id="IPR003309">
    <property type="entry name" value="SCAN_dom"/>
</dbReference>
<dbReference type="PANTHER" id="PTHR45935">
    <property type="entry name" value="PROTEIN ZBED8-RELATED"/>
    <property type="match status" value="1"/>
</dbReference>
<dbReference type="Proteomes" id="UP000295264">
    <property type="component" value="Unassembled WGS sequence"/>
</dbReference>
<evidence type="ECO:0000256" key="2">
    <source>
        <dbReference type="PROSITE-ProRule" id="PRU00187"/>
    </source>
</evidence>
<evidence type="ECO:0000313" key="4">
    <source>
        <dbReference type="EMBL" id="TEA35533.1"/>
    </source>
</evidence>
<dbReference type="AlphaFoldDB" id="A0A484GIN8"/>
<dbReference type="FunFam" id="1.10.4020.10:FF:000001">
    <property type="entry name" value="zinc finger protein 263 isoform X1"/>
    <property type="match status" value="1"/>
</dbReference>
<feature type="non-terminal residue" evidence="4">
    <location>
        <position position="1"/>
    </location>
</feature>
<dbReference type="EMBL" id="QWLN02007301">
    <property type="protein sequence ID" value="TEA35533.1"/>
    <property type="molecule type" value="Genomic_DNA"/>
</dbReference>
<dbReference type="CDD" id="cd07936">
    <property type="entry name" value="SCAN"/>
    <property type="match status" value="1"/>
</dbReference>
<dbReference type="SMART" id="SM00431">
    <property type="entry name" value="SCAN"/>
    <property type="match status" value="1"/>
</dbReference>
<dbReference type="Gene3D" id="1.10.4020.10">
    <property type="entry name" value="DNA breaking-rejoining enzymes"/>
    <property type="match status" value="1"/>
</dbReference>
<gene>
    <name evidence="4" type="ORF">DBR06_SOUSAS8910005</name>
</gene>
<feature type="domain" description="SCAN box" evidence="3">
    <location>
        <begin position="4"/>
        <end position="84"/>
    </location>
</feature>
<accession>A0A484GIN8</accession>
<dbReference type="PANTHER" id="PTHR45935:SF28">
    <property type="entry name" value="SCAN DOMAIN-CONTAINING PROTEIN 3"/>
    <property type="match status" value="1"/>
</dbReference>
<proteinExistence type="predicted"/>
<comment type="caution">
    <text evidence="4">The sequence shown here is derived from an EMBL/GenBank/DDBJ whole genome shotgun (WGS) entry which is preliminary data.</text>
</comment>
<protein>
    <recommendedName>
        <fullName evidence="3">SCAN box domain-containing protein</fullName>
    </recommendedName>
</protein>
<reference evidence="4 5" key="1">
    <citation type="journal article" date="2018" name="Genomics">
        <title>Molecular footprints of inshore aquatic adaptation in Indo-Pacific humpback dolphin (Sousa chinensis).</title>
        <authorList>
            <person name="Ming Y."/>
            <person name="Jian J."/>
            <person name="Yu F."/>
            <person name="Yu X."/>
            <person name="Wang J."/>
            <person name="Liu W."/>
        </authorList>
    </citation>
    <scope>NUCLEOTIDE SEQUENCE [LARGE SCALE GENOMIC DNA]</scope>
    <source>
        <strain evidence="4">MY-2018</strain>
        <tissue evidence="4">Skin</tissue>
    </source>
</reference>
<dbReference type="SUPFAM" id="SSF47353">
    <property type="entry name" value="Retrovirus capsid dimerization domain-like"/>
    <property type="match status" value="1"/>
</dbReference>
<evidence type="ECO:0000259" key="3">
    <source>
        <dbReference type="PROSITE" id="PS50804"/>
    </source>
</evidence>
<dbReference type="PROSITE" id="PS50804">
    <property type="entry name" value="SCAN_BOX"/>
    <property type="match status" value="1"/>
</dbReference>
<comment type="subcellular location">
    <subcellularLocation>
        <location evidence="2">Nucleus</location>
    </subcellularLocation>
</comment>
<organism evidence="4 5">
    <name type="scientific">Sousa chinensis</name>
    <name type="common">Indo-pacific humpbacked dolphin</name>
    <name type="synonym">Steno chinensis</name>
    <dbReference type="NCBI Taxonomy" id="103600"/>
    <lineage>
        <taxon>Eukaryota</taxon>
        <taxon>Metazoa</taxon>
        <taxon>Chordata</taxon>
        <taxon>Craniata</taxon>
        <taxon>Vertebrata</taxon>
        <taxon>Euteleostomi</taxon>
        <taxon>Mammalia</taxon>
        <taxon>Eutheria</taxon>
        <taxon>Laurasiatheria</taxon>
        <taxon>Artiodactyla</taxon>
        <taxon>Whippomorpha</taxon>
        <taxon>Cetacea</taxon>
        <taxon>Odontoceti</taxon>
        <taxon>Delphinidae</taxon>
        <taxon>Sousa</taxon>
    </lineage>
</organism>
<keyword evidence="5" id="KW-1185">Reference proteome</keyword>
<name>A0A484GIN8_SOUCH</name>
<dbReference type="InterPro" id="IPR038269">
    <property type="entry name" value="SCAN_sf"/>
</dbReference>
<sequence length="93" mass="11054">ETYHQRFRQFDYQESPGPQATLSRLHELCCQWLRPEVHSKEQILELLVLEQFLAMLPEELQAWFQENQPESGEEAMVMLEELEKGHDRAAEQV</sequence>
<evidence type="ECO:0000256" key="1">
    <source>
        <dbReference type="ARBA" id="ARBA00023242"/>
    </source>
</evidence>
<feature type="non-terminal residue" evidence="4">
    <location>
        <position position="93"/>
    </location>
</feature>
<keyword evidence="1 2" id="KW-0539">Nucleus</keyword>
<dbReference type="GO" id="GO:0005634">
    <property type="term" value="C:nucleus"/>
    <property type="evidence" value="ECO:0007669"/>
    <property type="project" value="UniProtKB-SubCell"/>
</dbReference>